<evidence type="ECO:0000313" key="3">
    <source>
        <dbReference type="Proteomes" id="UP001372338"/>
    </source>
</evidence>
<evidence type="ECO:0000313" key="2">
    <source>
        <dbReference type="EMBL" id="KAK7261649.1"/>
    </source>
</evidence>
<keyword evidence="3" id="KW-1185">Reference proteome</keyword>
<name>A0AAN9ER26_CROPI</name>
<comment type="caution">
    <text evidence="2">The sequence shown here is derived from an EMBL/GenBank/DDBJ whole genome shotgun (WGS) entry which is preliminary data.</text>
</comment>
<sequence length="144" mass="17288">MLFLEITVHLKLTISLLLIFFYFFFLQLLSLPPLIHFLPSSSSFDFFLYEHIAFVTFVDFNVAISHFHGFFYLGNSHFSSPFLNFKAYTFFQFPFSFLFMVFPIRICYCPIVDRLQKLLHYFQASRMLVKKEAMPRAILYWVEL</sequence>
<gene>
    <name evidence="2" type="ORF">RIF29_27965</name>
</gene>
<dbReference type="AlphaFoldDB" id="A0AAN9ER26"/>
<dbReference type="EMBL" id="JAYWIO010000005">
    <property type="protein sequence ID" value="KAK7261649.1"/>
    <property type="molecule type" value="Genomic_DNA"/>
</dbReference>
<organism evidence="2 3">
    <name type="scientific">Crotalaria pallida</name>
    <name type="common">Smooth rattlebox</name>
    <name type="synonym">Crotalaria striata</name>
    <dbReference type="NCBI Taxonomy" id="3830"/>
    <lineage>
        <taxon>Eukaryota</taxon>
        <taxon>Viridiplantae</taxon>
        <taxon>Streptophyta</taxon>
        <taxon>Embryophyta</taxon>
        <taxon>Tracheophyta</taxon>
        <taxon>Spermatophyta</taxon>
        <taxon>Magnoliopsida</taxon>
        <taxon>eudicotyledons</taxon>
        <taxon>Gunneridae</taxon>
        <taxon>Pentapetalae</taxon>
        <taxon>rosids</taxon>
        <taxon>fabids</taxon>
        <taxon>Fabales</taxon>
        <taxon>Fabaceae</taxon>
        <taxon>Papilionoideae</taxon>
        <taxon>50 kb inversion clade</taxon>
        <taxon>genistoids sensu lato</taxon>
        <taxon>core genistoids</taxon>
        <taxon>Crotalarieae</taxon>
        <taxon>Crotalaria</taxon>
    </lineage>
</organism>
<accession>A0AAN9ER26</accession>
<proteinExistence type="predicted"/>
<reference evidence="2 3" key="1">
    <citation type="submission" date="2024-01" db="EMBL/GenBank/DDBJ databases">
        <title>The genomes of 5 underutilized Papilionoideae crops provide insights into root nodulation and disease resistanc.</title>
        <authorList>
            <person name="Yuan L."/>
        </authorList>
    </citation>
    <scope>NUCLEOTIDE SEQUENCE [LARGE SCALE GENOMIC DNA]</scope>
    <source>
        <strain evidence="2">ZHUSHIDOU_FW_LH</strain>
        <tissue evidence="2">Leaf</tissue>
    </source>
</reference>
<protein>
    <submittedName>
        <fullName evidence="2">Uncharacterized protein</fullName>
    </submittedName>
</protein>
<evidence type="ECO:0000256" key="1">
    <source>
        <dbReference type="SAM" id="Phobius"/>
    </source>
</evidence>
<feature type="transmembrane region" description="Helical" evidence="1">
    <location>
        <begin position="87"/>
        <end position="108"/>
    </location>
</feature>
<feature type="transmembrane region" description="Helical" evidence="1">
    <location>
        <begin position="12"/>
        <end position="35"/>
    </location>
</feature>
<keyword evidence="1" id="KW-0812">Transmembrane</keyword>
<keyword evidence="1" id="KW-1133">Transmembrane helix</keyword>
<keyword evidence="1" id="KW-0472">Membrane</keyword>
<dbReference type="Proteomes" id="UP001372338">
    <property type="component" value="Unassembled WGS sequence"/>
</dbReference>